<dbReference type="AlphaFoldDB" id="A0AA41WCA7"/>
<sequence>MGSVDTRWRWVVFVRSVLSTVDNPGGPLFRALGRELVRRGQEALFLEERANPSVQALLRQRGAAGMAELREGWPELAYQTYERRFGADLVEWLGRTLATADVALVELGVDPALAHWVGELTRPYLRTYLLDLMPDSPSLAGLRGQIDASRYSGVICSAAVAAGYEERLPASQLVVAPIDPAAEPAEHGAAGLADLLLELLRAAPPAVP</sequence>
<organism evidence="1 2">
    <name type="scientific">Thermalbibacter longus</name>
    <dbReference type="NCBI Taxonomy" id="2951981"/>
    <lineage>
        <taxon>Bacteria</taxon>
        <taxon>Pseudomonadati</taxon>
        <taxon>Thermomicrobiota</taxon>
        <taxon>Thermomicrobia</taxon>
        <taxon>Thermomicrobiales</taxon>
        <taxon>Thermomicrobiaceae</taxon>
        <taxon>Thermalbibacter</taxon>
    </lineage>
</organism>
<evidence type="ECO:0000313" key="2">
    <source>
        <dbReference type="Proteomes" id="UP001165306"/>
    </source>
</evidence>
<gene>
    <name evidence="1" type="ORF">NET02_14795</name>
</gene>
<dbReference type="EMBL" id="JAMSLR010000015">
    <property type="protein sequence ID" value="MCM8750416.1"/>
    <property type="molecule type" value="Genomic_DNA"/>
</dbReference>
<name>A0AA41WCA7_9BACT</name>
<reference evidence="1" key="1">
    <citation type="submission" date="2022-06" db="EMBL/GenBank/DDBJ databases">
        <title>CFH 74404 Thermomicrobiaceae sp.</title>
        <authorList>
            <person name="Ming H."/>
            <person name="Li W.-J."/>
            <person name="Zhao Z."/>
        </authorList>
    </citation>
    <scope>NUCLEOTIDE SEQUENCE</scope>
    <source>
        <strain evidence="1">CFH 74404</strain>
    </source>
</reference>
<keyword evidence="2" id="KW-1185">Reference proteome</keyword>
<proteinExistence type="predicted"/>
<protein>
    <submittedName>
        <fullName evidence="1">Uncharacterized protein</fullName>
    </submittedName>
</protein>
<accession>A0AA41WCA7</accession>
<dbReference type="RefSeq" id="WP_284058204.1">
    <property type="nucleotide sequence ID" value="NZ_JAMSLR010000015.1"/>
</dbReference>
<dbReference type="Proteomes" id="UP001165306">
    <property type="component" value="Unassembled WGS sequence"/>
</dbReference>
<comment type="caution">
    <text evidence="1">The sequence shown here is derived from an EMBL/GenBank/DDBJ whole genome shotgun (WGS) entry which is preliminary data.</text>
</comment>
<evidence type="ECO:0000313" key="1">
    <source>
        <dbReference type="EMBL" id="MCM8750416.1"/>
    </source>
</evidence>